<dbReference type="InterPro" id="IPR013785">
    <property type="entry name" value="Aldolase_TIM"/>
</dbReference>
<dbReference type="Proteomes" id="UP000078348">
    <property type="component" value="Unassembled WGS sequence"/>
</dbReference>
<evidence type="ECO:0000256" key="2">
    <source>
        <dbReference type="ARBA" id="ARBA00001936"/>
    </source>
</evidence>
<dbReference type="InterPro" id="IPR011060">
    <property type="entry name" value="RibuloseP-bd_barrel"/>
</dbReference>
<comment type="cofactor">
    <cofactor evidence="2">
        <name>Mn(2+)</name>
        <dbReference type="ChEBI" id="CHEBI:29035"/>
    </cofactor>
</comment>
<comment type="cofactor">
    <cofactor evidence="3">
        <name>Co(2+)</name>
        <dbReference type="ChEBI" id="CHEBI:48828"/>
    </cofactor>
</comment>
<dbReference type="GO" id="GO:0005975">
    <property type="term" value="P:carbohydrate metabolic process"/>
    <property type="evidence" value="ECO:0007669"/>
    <property type="project" value="InterPro"/>
</dbReference>
<dbReference type="Gene3D" id="3.20.20.70">
    <property type="entry name" value="Aldolase class I"/>
    <property type="match status" value="1"/>
</dbReference>
<organism evidence="14 15">
    <name type="scientific">Blastocystis sp. subtype 1 (strain ATCC 50177 / NandII)</name>
    <dbReference type="NCBI Taxonomy" id="478820"/>
    <lineage>
        <taxon>Eukaryota</taxon>
        <taxon>Sar</taxon>
        <taxon>Stramenopiles</taxon>
        <taxon>Bigyra</taxon>
        <taxon>Opalozoa</taxon>
        <taxon>Opalinata</taxon>
        <taxon>Blastocystidae</taxon>
        <taxon>Blastocystis</taxon>
    </lineage>
</organism>
<keyword evidence="9 10" id="KW-0413">Isomerase</keyword>
<reference evidence="14 15" key="1">
    <citation type="submission" date="2016-05" db="EMBL/GenBank/DDBJ databases">
        <title>Nuclear genome of Blastocystis sp. subtype 1 NandII.</title>
        <authorList>
            <person name="Gentekaki E."/>
            <person name="Curtis B."/>
            <person name="Stairs C."/>
            <person name="Eme L."/>
            <person name="Herman E."/>
            <person name="Klimes V."/>
            <person name="Arias M.C."/>
            <person name="Elias M."/>
            <person name="Hilliou F."/>
            <person name="Klute M."/>
            <person name="Malik S.-B."/>
            <person name="Pightling A."/>
            <person name="Rachubinski R."/>
            <person name="Salas D."/>
            <person name="Schlacht A."/>
            <person name="Suga H."/>
            <person name="Archibald J."/>
            <person name="Ball S.G."/>
            <person name="Clark G."/>
            <person name="Dacks J."/>
            <person name="Van Der Giezen M."/>
            <person name="Tsaousis A."/>
            <person name="Roger A."/>
        </authorList>
    </citation>
    <scope>NUCLEOTIDE SEQUENCE [LARGE SCALE GENOMIC DNA]</scope>
    <source>
        <strain evidence="15">ATCC 50177 / NandII</strain>
    </source>
</reference>
<feature type="binding site" evidence="13">
    <location>
        <position position="69"/>
    </location>
    <ligand>
        <name>substrate</name>
    </ligand>
</feature>
<feature type="binding site" evidence="12">
    <location>
        <position position="36"/>
    </location>
    <ligand>
        <name>a divalent metal cation</name>
        <dbReference type="ChEBI" id="CHEBI:60240"/>
    </ligand>
</feature>
<dbReference type="AlphaFoldDB" id="A0A196SKL5"/>
<evidence type="ECO:0000256" key="8">
    <source>
        <dbReference type="ARBA" id="ARBA00022723"/>
    </source>
</evidence>
<protein>
    <recommendedName>
        <fullName evidence="7 10">Ribulose-phosphate 3-epimerase</fullName>
        <ecNumber evidence="7 10">5.1.3.1</ecNumber>
    </recommendedName>
</protein>
<dbReference type="InterPro" id="IPR026019">
    <property type="entry name" value="Ribul_P_3_epim"/>
</dbReference>
<dbReference type="NCBIfam" id="TIGR01163">
    <property type="entry name" value="rpe"/>
    <property type="match status" value="1"/>
</dbReference>
<proteinExistence type="inferred from homology"/>
<name>A0A196SKL5_BLAHN</name>
<dbReference type="PROSITE" id="PS01086">
    <property type="entry name" value="RIBUL_P_3_EPIMER_2"/>
    <property type="match status" value="1"/>
</dbReference>
<dbReference type="PROSITE" id="PS01085">
    <property type="entry name" value="RIBUL_P_3_EPIMER_1"/>
    <property type="match status" value="1"/>
</dbReference>
<dbReference type="EMBL" id="LXWW01000024">
    <property type="protein sequence ID" value="OAO17588.1"/>
    <property type="molecule type" value="Genomic_DNA"/>
</dbReference>
<dbReference type="GO" id="GO:0006098">
    <property type="term" value="P:pentose-phosphate shunt"/>
    <property type="evidence" value="ECO:0007669"/>
    <property type="project" value="InterPro"/>
</dbReference>
<feature type="binding site" evidence="12">
    <location>
        <position position="184"/>
    </location>
    <ligand>
        <name>a divalent metal cation</name>
        <dbReference type="ChEBI" id="CHEBI:60240"/>
    </ligand>
</feature>
<dbReference type="FunFam" id="3.20.20.70:FF:000171">
    <property type="entry name" value="Ribulose-phosphate 3-epimerase"/>
    <property type="match status" value="1"/>
</dbReference>
<evidence type="ECO:0000256" key="13">
    <source>
        <dbReference type="PIRSR" id="PIRSR001461-3"/>
    </source>
</evidence>
<feature type="active site" description="Proton acceptor" evidence="11">
    <location>
        <position position="38"/>
    </location>
</feature>
<evidence type="ECO:0000256" key="1">
    <source>
        <dbReference type="ARBA" id="ARBA00001782"/>
    </source>
</evidence>
<evidence type="ECO:0000256" key="10">
    <source>
        <dbReference type="PIRNR" id="PIRNR001461"/>
    </source>
</evidence>
<feature type="binding site" evidence="13">
    <location>
        <begin position="206"/>
        <end position="207"/>
    </location>
    <ligand>
        <name>substrate</name>
    </ligand>
</feature>
<evidence type="ECO:0000256" key="7">
    <source>
        <dbReference type="ARBA" id="ARBA00013188"/>
    </source>
</evidence>
<keyword evidence="10" id="KW-0119">Carbohydrate metabolism</keyword>
<comment type="cofactor">
    <cofactor evidence="5">
        <name>Fe(2+)</name>
        <dbReference type="ChEBI" id="CHEBI:29033"/>
    </cofactor>
</comment>
<accession>A0A196SKL5</accession>
<comment type="similarity">
    <text evidence="6 10">Belongs to the ribulose-phosphate 3-epimerase family.</text>
</comment>
<dbReference type="PANTHER" id="PTHR11749">
    <property type="entry name" value="RIBULOSE-5-PHOSPHATE-3-EPIMERASE"/>
    <property type="match status" value="1"/>
</dbReference>
<sequence length="230" mass="25258">MDSLKPIISPSILSADFSNLERDCKMLTEKGADWLHVDIMDGHFVPNLTIGAPVVKSLRKHMDSFLDCHLMVENPERYITPLKEAGANMFNFHIEAAKDPKDIIKRVREAGMLCSVTIKPKTPVSAIADLIPLLLVSIYRIIVRDMVLVMTVEPGFGGQKFMEDCLEKVSEIRALSPSIYIEVDGGVSVKNAELCASKGANVLVSGSAIFGASDIQAYIAEMKEAVQKHL</sequence>
<evidence type="ECO:0000256" key="3">
    <source>
        <dbReference type="ARBA" id="ARBA00001941"/>
    </source>
</evidence>
<dbReference type="OrthoDB" id="1927044at2759"/>
<keyword evidence="12" id="KW-0170">Cobalt</keyword>
<feature type="binding site" evidence="13">
    <location>
        <begin position="155"/>
        <end position="158"/>
    </location>
    <ligand>
        <name>substrate</name>
    </ligand>
</feature>
<dbReference type="SUPFAM" id="SSF51366">
    <property type="entry name" value="Ribulose-phoshate binding barrel"/>
    <property type="match status" value="1"/>
</dbReference>
<dbReference type="NCBIfam" id="NF004076">
    <property type="entry name" value="PRK05581.1-4"/>
    <property type="match status" value="1"/>
</dbReference>
<dbReference type="GO" id="GO:0046872">
    <property type="term" value="F:metal ion binding"/>
    <property type="evidence" value="ECO:0007669"/>
    <property type="project" value="UniProtKB-KW"/>
</dbReference>
<dbReference type="GO" id="GO:0004750">
    <property type="term" value="F:D-ribulose-phosphate 3-epimerase activity"/>
    <property type="evidence" value="ECO:0007669"/>
    <property type="project" value="UniProtKB-EC"/>
</dbReference>
<feature type="binding site" evidence="13">
    <location>
        <position position="11"/>
    </location>
    <ligand>
        <name>substrate</name>
    </ligand>
</feature>
<evidence type="ECO:0000256" key="9">
    <source>
        <dbReference type="ARBA" id="ARBA00023235"/>
    </source>
</evidence>
<feature type="binding site" evidence="13">
    <location>
        <position position="186"/>
    </location>
    <ligand>
        <name>substrate</name>
    </ligand>
</feature>
<comment type="cofactor">
    <cofactor evidence="4">
        <name>Zn(2+)</name>
        <dbReference type="ChEBI" id="CHEBI:29105"/>
    </cofactor>
</comment>
<evidence type="ECO:0000256" key="6">
    <source>
        <dbReference type="ARBA" id="ARBA00009541"/>
    </source>
</evidence>
<dbReference type="EC" id="5.1.3.1" evidence="7 10"/>
<comment type="caution">
    <text evidence="14">The sequence shown here is derived from an EMBL/GenBank/DDBJ whole genome shotgun (WGS) entry which is preliminary data.</text>
</comment>
<dbReference type="PIRSF" id="PIRSF001461">
    <property type="entry name" value="RPE"/>
    <property type="match status" value="1"/>
</dbReference>
<feature type="binding site" evidence="12">
    <location>
        <position position="38"/>
    </location>
    <ligand>
        <name>a divalent metal cation</name>
        <dbReference type="ChEBI" id="CHEBI:60240"/>
    </ligand>
</feature>
<dbReference type="CDD" id="cd00429">
    <property type="entry name" value="RPE"/>
    <property type="match status" value="1"/>
</dbReference>
<keyword evidence="15" id="KW-1185">Reference proteome</keyword>
<evidence type="ECO:0000313" key="15">
    <source>
        <dbReference type="Proteomes" id="UP000078348"/>
    </source>
</evidence>
<keyword evidence="12" id="KW-0862">Zinc</keyword>
<evidence type="ECO:0000313" key="14">
    <source>
        <dbReference type="EMBL" id="OAO17588.1"/>
    </source>
</evidence>
<evidence type="ECO:0000256" key="11">
    <source>
        <dbReference type="PIRSR" id="PIRSR001461-1"/>
    </source>
</evidence>
<comment type="catalytic activity">
    <reaction evidence="1 10">
        <text>D-ribulose 5-phosphate = D-xylulose 5-phosphate</text>
        <dbReference type="Rhea" id="RHEA:13677"/>
        <dbReference type="ChEBI" id="CHEBI:57737"/>
        <dbReference type="ChEBI" id="CHEBI:58121"/>
        <dbReference type="EC" id="5.1.3.1"/>
    </reaction>
</comment>
<dbReference type="HAMAP" id="MF_02227">
    <property type="entry name" value="RPE"/>
    <property type="match status" value="1"/>
</dbReference>
<dbReference type="STRING" id="478820.A0A196SKL5"/>
<keyword evidence="12" id="KW-0464">Manganese</keyword>
<comment type="cofactor">
    <cofactor evidence="12">
        <name>a divalent metal cation</name>
        <dbReference type="ChEBI" id="CHEBI:60240"/>
    </cofactor>
    <text evidence="12">Binds 1 divalent metal cation per subunit.</text>
</comment>
<evidence type="ECO:0000256" key="5">
    <source>
        <dbReference type="ARBA" id="ARBA00001954"/>
    </source>
</evidence>
<feature type="active site" description="Proton donor" evidence="11">
    <location>
        <position position="184"/>
    </location>
</feature>
<evidence type="ECO:0000256" key="4">
    <source>
        <dbReference type="ARBA" id="ARBA00001947"/>
    </source>
</evidence>
<gene>
    <name evidence="14" type="ORF">AV274_0666</name>
</gene>
<keyword evidence="8 12" id="KW-0479">Metal-binding</keyword>
<dbReference type="Pfam" id="PF00834">
    <property type="entry name" value="Ribul_P_3_epim"/>
    <property type="match status" value="1"/>
</dbReference>
<dbReference type="InterPro" id="IPR000056">
    <property type="entry name" value="Ribul_P_3_epim-like"/>
</dbReference>
<feature type="binding site" evidence="12">
    <location>
        <position position="69"/>
    </location>
    <ligand>
        <name>a divalent metal cation</name>
        <dbReference type="ChEBI" id="CHEBI:60240"/>
    </ligand>
</feature>
<evidence type="ECO:0000256" key="12">
    <source>
        <dbReference type="PIRSR" id="PIRSR001461-2"/>
    </source>
</evidence>